<evidence type="ECO:0000313" key="1">
    <source>
        <dbReference type="EMBL" id="KAI4356852.1"/>
    </source>
</evidence>
<gene>
    <name evidence="1" type="ORF">L6164_000839</name>
</gene>
<dbReference type="Proteomes" id="UP000828941">
    <property type="component" value="Chromosome 1"/>
</dbReference>
<protein>
    <submittedName>
        <fullName evidence="1">Uncharacterized protein</fullName>
    </submittedName>
</protein>
<comment type="caution">
    <text evidence="1">The sequence shown here is derived from an EMBL/GenBank/DDBJ whole genome shotgun (WGS) entry which is preliminary data.</text>
</comment>
<reference evidence="1 2" key="1">
    <citation type="journal article" date="2022" name="DNA Res.">
        <title>Chromosomal-level genome assembly of the orchid tree Bauhinia variegata (Leguminosae; Cercidoideae) supports the allotetraploid origin hypothesis of Bauhinia.</title>
        <authorList>
            <person name="Zhong Y."/>
            <person name="Chen Y."/>
            <person name="Zheng D."/>
            <person name="Pang J."/>
            <person name="Liu Y."/>
            <person name="Luo S."/>
            <person name="Meng S."/>
            <person name="Qian L."/>
            <person name="Wei D."/>
            <person name="Dai S."/>
            <person name="Zhou R."/>
        </authorList>
    </citation>
    <scope>NUCLEOTIDE SEQUENCE [LARGE SCALE GENOMIC DNA]</scope>
    <source>
        <strain evidence="1">BV-YZ2020</strain>
    </source>
</reference>
<keyword evidence="2" id="KW-1185">Reference proteome</keyword>
<sequence>MNVPYFGGVQRTETELRLINDRILPMSANDLMWSLSLPVGADRDHEYCNPTVKGSHSEKIVRLPKCLVNVYNGDPLSEKQMEFVKMLEACVQVESHFGDGFHAVEIFDPAKAQALTSMIKKFVVSNYCPSETTKSSV</sequence>
<proteinExistence type="predicted"/>
<dbReference type="EMBL" id="CM039426">
    <property type="protein sequence ID" value="KAI4356852.1"/>
    <property type="molecule type" value="Genomic_DNA"/>
</dbReference>
<organism evidence="1 2">
    <name type="scientific">Bauhinia variegata</name>
    <name type="common">Purple orchid tree</name>
    <name type="synonym">Phanera variegata</name>
    <dbReference type="NCBI Taxonomy" id="167791"/>
    <lineage>
        <taxon>Eukaryota</taxon>
        <taxon>Viridiplantae</taxon>
        <taxon>Streptophyta</taxon>
        <taxon>Embryophyta</taxon>
        <taxon>Tracheophyta</taxon>
        <taxon>Spermatophyta</taxon>
        <taxon>Magnoliopsida</taxon>
        <taxon>eudicotyledons</taxon>
        <taxon>Gunneridae</taxon>
        <taxon>Pentapetalae</taxon>
        <taxon>rosids</taxon>
        <taxon>fabids</taxon>
        <taxon>Fabales</taxon>
        <taxon>Fabaceae</taxon>
        <taxon>Cercidoideae</taxon>
        <taxon>Cercideae</taxon>
        <taxon>Bauhiniinae</taxon>
        <taxon>Bauhinia</taxon>
    </lineage>
</organism>
<accession>A0ACB9Q9Y2</accession>
<name>A0ACB9Q9Y2_BAUVA</name>
<evidence type="ECO:0000313" key="2">
    <source>
        <dbReference type="Proteomes" id="UP000828941"/>
    </source>
</evidence>